<dbReference type="InterPro" id="IPR019639">
    <property type="entry name" value="DUF2505"/>
</dbReference>
<dbReference type="SUPFAM" id="SSF55961">
    <property type="entry name" value="Bet v1-like"/>
    <property type="match status" value="1"/>
</dbReference>
<name>A0A9D1GZ07_9ACTN</name>
<sequence>MDITSRAEFAATPEQVFTMLTDQGYLEQVCVASHALSYECSVQGSTTRSRRELPAPEQARKFTGASLTIVEEVAWGDADPQGARTARLTLSVPGQPMTMTGTASLAPGGAGSVVSVAADLKVNIPLLGKKLEQSAAPAILEGLKIQEDVGKDWLAQH</sequence>
<reference evidence="1" key="2">
    <citation type="journal article" date="2021" name="PeerJ">
        <title>Extensive microbial diversity within the chicken gut microbiome revealed by metagenomics and culture.</title>
        <authorList>
            <person name="Gilroy R."/>
            <person name="Ravi A."/>
            <person name="Getino M."/>
            <person name="Pursley I."/>
            <person name="Horton D.L."/>
            <person name="Alikhan N.F."/>
            <person name="Baker D."/>
            <person name="Gharbi K."/>
            <person name="Hall N."/>
            <person name="Watson M."/>
            <person name="Adriaenssens E.M."/>
            <person name="Foster-Nyarko E."/>
            <person name="Jarju S."/>
            <person name="Secka A."/>
            <person name="Antonio M."/>
            <person name="Oren A."/>
            <person name="Chaudhuri R.R."/>
            <person name="La Ragione R."/>
            <person name="Hildebrand F."/>
            <person name="Pallen M.J."/>
        </authorList>
    </citation>
    <scope>NUCLEOTIDE SEQUENCE</scope>
    <source>
        <strain evidence="1">ChiGjej1B1-24693</strain>
    </source>
</reference>
<organism evidence="1 2">
    <name type="scientific">Candidatus Avipropionibacterium avicola</name>
    <dbReference type="NCBI Taxonomy" id="2840701"/>
    <lineage>
        <taxon>Bacteria</taxon>
        <taxon>Bacillati</taxon>
        <taxon>Actinomycetota</taxon>
        <taxon>Actinomycetes</taxon>
        <taxon>Propionibacteriales</taxon>
        <taxon>Propionibacteriaceae</taxon>
        <taxon>Propionibacteriaceae incertae sedis</taxon>
        <taxon>Candidatus Avipropionibacterium</taxon>
    </lineage>
</organism>
<dbReference type="Gene3D" id="3.30.530.20">
    <property type="match status" value="1"/>
</dbReference>
<dbReference type="Pfam" id="PF10698">
    <property type="entry name" value="DUF2505"/>
    <property type="match status" value="1"/>
</dbReference>
<proteinExistence type="predicted"/>
<comment type="caution">
    <text evidence="1">The sequence shown here is derived from an EMBL/GenBank/DDBJ whole genome shotgun (WGS) entry which is preliminary data.</text>
</comment>
<evidence type="ECO:0000313" key="1">
    <source>
        <dbReference type="EMBL" id="HIT75395.1"/>
    </source>
</evidence>
<reference evidence="1" key="1">
    <citation type="submission" date="2020-10" db="EMBL/GenBank/DDBJ databases">
        <authorList>
            <person name="Gilroy R."/>
        </authorList>
    </citation>
    <scope>NUCLEOTIDE SEQUENCE</scope>
    <source>
        <strain evidence="1">ChiGjej1B1-24693</strain>
    </source>
</reference>
<gene>
    <name evidence="1" type="ORF">IAA98_07415</name>
</gene>
<protein>
    <submittedName>
        <fullName evidence="1">DUF2505 domain-containing protein</fullName>
    </submittedName>
</protein>
<dbReference type="InterPro" id="IPR023393">
    <property type="entry name" value="START-like_dom_sf"/>
</dbReference>
<dbReference type="AlphaFoldDB" id="A0A9D1GZ07"/>
<dbReference type="Proteomes" id="UP000886842">
    <property type="component" value="Unassembled WGS sequence"/>
</dbReference>
<evidence type="ECO:0000313" key="2">
    <source>
        <dbReference type="Proteomes" id="UP000886842"/>
    </source>
</evidence>
<accession>A0A9D1GZ07</accession>
<dbReference type="EMBL" id="DVLP01000224">
    <property type="protein sequence ID" value="HIT75395.1"/>
    <property type="molecule type" value="Genomic_DNA"/>
</dbReference>